<dbReference type="Pfam" id="PF07552">
    <property type="entry name" value="Coat_X"/>
    <property type="match status" value="2"/>
</dbReference>
<feature type="domain" description="Spore coat protein X/V" evidence="1">
    <location>
        <begin position="78"/>
        <end position="134"/>
    </location>
</feature>
<evidence type="ECO:0000313" key="2">
    <source>
        <dbReference type="EMBL" id="MDC3417675.1"/>
    </source>
</evidence>
<protein>
    <submittedName>
        <fullName evidence="2">Spore coat protein</fullName>
    </submittedName>
</protein>
<evidence type="ECO:0000313" key="3">
    <source>
        <dbReference type="Proteomes" id="UP001145069"/>
    </source>
</evidence>
<name>A0A9X3WG19_9BACI</name>
<reference evidence="2" key="1">
    <citation type="submission" date="2022-06" db="EMBL/GenBank/DDBJ databases">
        <title>Aquibacillus sp. a new bacterium isolated from soil saline samples.</title>
        <authorList>
            <person name="Galisteo C."/>
            <person name="De La Haba R."/>
            <person name="Sanchez-Porro C."/>
            <person name="Ventosa A."/>
        </authorList>
    </citation>
    <scope>NUCLEOTIDE SEQUENCE</scope>
    <source>
        <strain evidence="2">3ASR75-54</strain>
    </source>
</reference>
<comment type="caution">
    <text evidence="2">The sequence shown here is derived from an EMBL/GenBank/DDBJ whole genome shotgun (WGS) entry which is preliminary data.</text>
</comment>
<dbReference type="EMBL" id="JAMQKC010000012">
    <property type="protein sequence ID" value="MDC3417675.1"/>
    <property type="molecule type" value="Genomic_DNA"/>
</dbReference>
<accession>A0A9X3WG19</accession>
<dbReference type="InterPro" id="IPR011428">
    <property type="entry name" value="Spore_coat_X/V"/>
</dbReference>
<organism evidence="2 3">
    <name type="scientific">Aquibacillus salsiterrae</name>
    <dbReference type="NCBI Taxonomy" id="2950439"/>
    <lineage>
        <taxon>Bacteria</taxon>
        <taxon>Bacillati</taxon>
        <taxon>Bacillota</taxon>
        <taxon>Bacilli</taxon>
        <taxon>Bacillales</taxon>
        <taxon>Bacillaceae</taxon>
        <taxon>Aquibacillus</taxon>
    </lineage>
</organism>
<evidence type="ECO:0000259" key="1">
    <source>
        <dbReference type="Pfam" id="PF07552"/>
    </source>
</evidence>
<proteinExistence type="predicted"/>
<keyword evidence="2" id="KW-0946">Virion</keyword>
<dbReference type="GO" id="GO:0031160">
    <property type="term" value="C:spore wall"/>
    <property type="evidence" value="ECO:0007669"/>
    <property type="project" value="InterPro"/>
</dbReference>
<dbReference type="AlphaFoldDB" id="A0A9X3WG19"/>
<sequence length="135" mass="14301">MAKNVNGKSVNAKNVSQYQDQIAGLEQSSNEAIFVLNSTDVNVDTTDTQIAVSLQAALQVAIAIVVQISIADSSEAKQVTEDLLAYAQIEQSNRQLIVVDGSEGVTITSTDTDIAASIQVLLQILLTLVGQLDIL</sequence>
<dbReference type="RefSeq" id="WP_272446745.1">
    <property type="nucleotide sequence ID" value="NZ_JAMQKC010000012.1"/>
</dbReference>
<keyword evidence="3" id="KW-1185">Reference proteome</keyword>
<dbReference type="Proteomes" id="UP001145069">
    <property type="component" value="Unassembled WGS sequence"/>
</dbReference>
<dbReference type="GO" id="GO:0030435">
    <property type="term" value="P:sporulation resulting in formation of a cellular spore"/>
    <property type="evidence" value="ECO:0007669"/>
    <property type="project" value="InterPro"/>
</dbReference>
<keyword evidence="2" id="KW-0167">Capsid protein</keyword>
<feature type="domain" description="Spore coat protein X/V" evidence="1">
    <location>
        <begin position="14"/>
        <end position="70"/>
    </location>
</feature>
<gene>
    <name evidence="2" type="ORF">NC799_12280</name>
</gene>